<organism evidence="2 3">
    <name type="scientific">Paenibacillus lignilyticus</name>
    <dbReference type="NCBI Taxonomy" id="1172615"/>
    <lineage>
        <taxon>Bacteria</taxon>
        <taxon>Bacillati</taxon>
        <taxon>Bacillota</taxon>
        <taxon>Bacilli</taxon>
        <taxon>Bacillales</taxon>
        <taxon>Paenibacillaceae</taxon>
        <taxon>Paenibacillus</taxon>
    </lineage>
</organism>
<dbReference type="Proteomes" id="UP000673394">
    <property type="component" value="Unassembled WGS sequence"/>
</dbReference>
<name>A0ABS5C5G3_9BACL</name>
<keyword evidence="3" id="KW-1185">Reference proteome</keyword>
<accession>A0ABS5C5G3</accession>
<gene>
    <name evidence="2" type="ORF">I8J30_00730</name>
</gene>
<evidence type="ECO:0000313" key="2">
    <source>
        <dbReference type="EMBL" id="MBP3961221.1"/>
    </source>
</evidence>
<keyword evidence="1" id="KW-0732">Signal</keyword>
<comment type="caution">
    <text evidence="2">The sequence shown here is derived from an EMBL/GenBank/DDBJ whole genome shotgun (WGS) entry which is preliminary data.</text>
</comment>
<proteinExistence type="predicted"/>
<feature type="chain" id="PRO_5046150975" description="Copper amine oxidase-like N-terminal domain-containing protein" evidence="1">
    <location>
        <begin position="26"/>
        <end position="371"/>
    </location>
</feature>
<sequence length="371" mass="40487">MMNKKKIIIVATIAGLLGTTAAVEASGFMKKVNGFLRGDIDVTVDGKATSLEPVFINGQAYLPARSEAEALGYELHYNARNKVLEITSKDQPEEGESNLINVSGIIEDVRPTKDGSVQISVLGRGQNNWIVLTVDKETVLTNQEGKSFAAKDLKAGLELTAEYGPIVAMSYPGQSHAVKVVVGSERLVKTDVIQSVEKTSDGWQVKFGDGKETTLVLNSGKETTIRDTERQPIEWSALKAGMKVTTYYGPATTKSIPPISALHFLVVADQSAALSPAQVTEYRELAWKQLSDDQKKHVVTKKDEAEVTIVPASDAALFPQDDKKKAYEDYVAKKGNVVLVTYKTDDDQLLGPLTLGFSSDTKEYFGNRIRR</sequence>
<evidence type="ECO:0000256" key="1">
    <source>
        <dbReference type="SAM" id="SignalP"/>
    </source>
</evidence>
<dbReference type="RefSeq" id="WP_210654550.1">
    <property type="nucleotide sequence ID" value="NZ_JAGKSP010000001.1"/>
</dbReference>
<dbReference type="EMBL" id="JAGKSP010000001">
    <property type="protein sequence ID" value="MBP3961221.1"/>
    <property type="molecule type" value="Genomic_DNA"/>
</dbReference>
<evidence type="ECO:0000313" key="3">
    <source>
        <dbReference type="Proteomes" id="UP000673394"/>
    </source>
</evidence>
<protein>
    <recommendedName>
        <fullName evidence="4">Copper amine oxidase-like N-terminal domain-containing protein</fullName>
    </recommendedName>
</protein>
<feature type="signal peptide" evidence="1">
    <location>
        <begin position="1"/>
        <end position="25"/>
    </location>
</feature>
<evidence type="ECO:0008006" key="4">
    <source>
        <dbReference type="Google" id="ProtNLM"/>
    </source>
</evidence>
<reference evidence="2 3" key="1">
    <citation type="submission" date="2021-04" db="EMBL/GenBank/DDBJ databases">
        <title>Paenibacillus sp. DLE-14 whole genome sequence.</title>
        <authorList>
            <person name="Ham Y.J."/>
        </authorList>
    </citation>
    <scope>NUCLEOTIDE SEQUENCE [LARGE SCALE GENOMIC DNA]</scope>
    <source>
        <strain evidence="2 3">DLE-14</strain>
    </source>
</reference>